<evidence type="ECO:0000256" key="1">
    <source>
        <dbReference type="SAM" id="MobiDB-lite"/>
    </source>
</evidence>
<reference evidence="2 3" key="1">
    <citation type="submission" date="2019-05" db="EMBL/GenBank/DDBJ databases">
        <title>Mikania micrantha, genome provides insights into the molecular mechanism of rapid growth.</title>
        <authorList>
            <person name="Liu B."/>
        </authorList>
    </citation>
    <scope>NUCLEOTIDE SEQUENCE [LARGE SCALE GENOMIC DNA]</scope>
    <source>
        <strain evidence="2">NLD-2019</strain>
        <tissue evidence="2">Leaf</tissue>
    </source>
</reference>
<dbReference type="Proteomes" id="UP000326396">
    <property type="component" value="Linkage Group LG9"/>
</dbReference>
<gene>
    <name evidence="2" type="ORF">E3N88_40646</name>
</gene>
<name>A0A5N6LNA8_9ASTR</name>
<accession>A0A5N6LNA8</accession>
<dbReference type="AlphaFoldDB" id="A0A5N6LNA8"/>
<protein>
    <submittedName>
        <fullName evidence="2">Uncharacterized protein</fullName>
    </submittedName>
</protein>
<sequence length="195" mass="21517">MAGKTKGYSTYTGKPAQRGGYDHEPRVQANLYAVETKTTQRVRAPTGGFKDFVGSPAKAELLKEYVHSQSTPASPTYAPQNSSPFVSQNNHLFANPPSGFFSDEFNRVSSGPGLLAGSRNVMNGRMPLKTSTNYVNEALGSSEESVYYSPRADPRRRGMLDDLSTRAQPVEPHKRYALPRFAFAKPIDARHKFIN</sequence>
<evidence type="ECO:0000313" key="3">
    <source>
        <dbReference type="Proteomes" id="UP000326396"/>
    </source>
</evidence>
<keyword evidence="3" id="KW-1185">Reference proteome</keyword>
<dbReference type="EMBL" id="SZYD01000019">
    <property type="protein sequence ID" value="KAD2393669.1"/>
    <property type="molecule type" value="Genomic_DNA"/>
</dbReference>
<organism evidence="2 3">
    <name type="scientific">Mikania micrantha</name>
    <name type="common">bitter vine</name>
    <dbReference type="NCBI Taxonomy" id="192012"/>
    <lineage>
        <taxon>Eukaryota</taxon>
        <taxon>Viridiplantae</taxon>
        <taxon>Streptophyta</taxon>
        <taxon>Embryophyta</taxon>
        <taxon>Tracheophyta</taxon>
        <taxon>Spermatophyta</taxon>
        <taxon>Magnoliopsida</taxon>
        <taxon>eudicotyledons</taxon>
        <taxon>Gunneridae</taxon>
        <taxon>Pentapetalae</taxon>
        <taxon>asterids</taxon>
        <taxon>campanulids</taxon>
        <taxon>Asterales</taxon>
        <taxon>Asteraceae</taxon>
        <taxon>Asteroideae</taxon>
        <taxon>Heliantheae alliance</taxon>
        <taxon>Eupatorieae</taxon>
        <taxon>Mikania</taxon>
    </lineage>
</organism>
<dbReference type="OrthoDB" id="1473520at2759"/>
<proteinExistence type="predicted"/>
<feature type="region of interest" description="Disordered" evidence="1">
    <location>
        <begin position="1"/>
        <end position="24"/>
    </location>
</feature>
<comment type="caution">
    <text evidence="2">The sequence shown here is derived from an EMBL/GenBank/DDBJ whole genome shotgun (WGS) entry which is preliminary data.</text>
</comment>
<evidence type="ECO:0000313" key="2">
    <source>
        <dbReference type="EMBL" id="KAD2393669.1"/>
    </source>
</evidence>